<organism evidence="2 3">
    <name type="scientific">Odynerus spinipes</name>
    <dbReference type="NCBI Taxonomy" id="1348599"/>
    <lineage>
        <taxon>Eukaryota</taxon>
        <taxon>Metazoa</taxon>
        <taxon>Ecdysozoa</taxon>
        <taxon>Arthropoda</taxon>
        <taxon>Hexapoda</taxon>
        <taxon>Insecta</taxon>
        <taxon>Pterygota</taxon>
        <taxon>Neoptera</taxon>
        <taxon>Endopterygota</taxon>
        <taxon>Hymenoptera</taxon>
        <taxon>Apocrita</taxon>
        <taxon>Aculeata</taxon>
        <taxon>Vespoidea</taxon>
        <taxon>Vespidae</taxon>
        <taxon>Eumeninae</taxon>
        <taxon>Odynerus</taxon>
    </lineage>
</organism>
<comment type="caution">
    <text evidence="2">The sequence shown here is derived from an EMBL/GenBank/DDBJ whole genome shotgun (WGS) entry which is preliminary data.</text>
</comment>
<dbReference type="InterPro" id="IPR013103">
    <property type="entry name" value="RVT_2"/>
</dbReference>
<dbReference type="AlphaFoldDB" id="A0AAD9RHT7"/>
<evidence type="ECO:0000313" key="3">
    <source>
        <dbReference type="Proteomes" id="UP001258017"/>
    </source>
</evidence>
<dbReference type="Pfam" id="PF07727">
    <property type="entry name" value="RVT_2"/>
    <property type="match status" value="1"/>
</dbReference>
<reference evidence="2" key="1">
    <citation type="submission" date="2021-08" db="EMBL/GenBank/DDBJ databases">
        <authorList>
            <person name="Misof B."/>
            <person name="Oliver O."/>
            <person name="Podsiadlowski L."/>
            <person name="Donath A."/>
            <person name="Peters R."/>
            <person name="Mayer C."/>
            <person name="Rust J."/>
            <person name="Gunkel S."/>
            <person name="Lesny P."/>
            <person name="Martin S."/>
            <person name="Oeyen J.P."/>
            <person name="Petersen M."/>
            <person name="Panagiotis P."/>
            <person name="Wilbrandt J."/>
            <person name="Tanja T."/>
        </authorList>
    </citation>
    <scope>NUCLEOTIDE SEQUENCE</scope>
    <source>
        <strain evidence="2">GBR_01_08_01A</strain>
        <tissue evidence="2">Thorax + abdomen</tissue>
    </source>
</reference>
<gene>
    <name evidence="2" type="ORF">KPH14_007640</name>
</gene>
<sequence>MTPWLDVTQDMELIQFDVKTAFLNSPIEEEIYMQQPVGYDDRSGRVCRLKKGLYGLKQAPRNWNGQFKKFIELQGFSQSESDPCVFIKDVNTENCIIVTLYVNTRWSCC</sequence>
<evidence type="ECO:0000259" key="1">
    <source>
        <dbReference type="Pfam" id="PF07727"/>
    </source>
</evidence>
<reference evidence="2" key="2">
    <citation type="journal article" date="2023" name="Commun. Biol.">
        <title>Intrasexual cuticular hydrocarbon dimorphism in a wasp sheds light on hydrocarbon biosynthesis genes in Hymenoptera.</title>
        <authorList>
            <person name="Moris V.C."/>
            <person name="Podsiadlowski L."/>
            <person name="Martin S."/>
            <person name="Oeyen J.P."/>
            <person name="Donath A."/>
            <person name="Petersen M."/>
            <person name="Wilbrandt J."/>
            <person name="Misof B."/>
            <person name="Liedtke D."/>
            <person name="Thamm M."/>
            <person name="Scheiner R."/>
            <person name="Schmitt T."/>
            <person name="Niehuis O."/>
        </authorList>
    </citation>
    <scope>NUCLEOTIDE SEQUENCE</scope>
    <source>
        <strain evidence="2">GBR_01_08_01A</strain>
    </source>
</reference>
<evidence type="ECO:0000313" key="2">
    <source>
        <dbReference type="EMBL" id="KAK2579960.1"/>
    </source>
</evidence>
<feature type="domain" description="Reverse transcriptase Ty1/copia-type" evidence="1">
    <location>
        <begin position="7"/>
        <end position="103"/>
    </location>
</feature>
<dbReference type="Proteomes" id="UP001258017">
    <property type="component" value="Unassembled WGS sequence"/>
</dbReference>
<proteinExistence type="predicted"/>
<protein>
    <recommendedName>
        <fullName evidence="1">Reverse transcriptase Ty1/copia-type domain-containing protein</fullName>
    </recommendedName>
</protein>
<name>A0AAD9RHT7_9HYME</name>
<dbReference type="EMBL" id="JAIFRP010000073">
    <property type="protein sequence ID" value="KAK2579960.1"/>
    <property type="molecule type" value="Genomic_DNA"/>
</dbReference>
<keyword evidence="3" id="KW-1185">Reference proteome</keyword>
<accession>A0AAD9RHT7</accession>